<proteinExistence type="inferred from homology"/>
<comment type="subcellular location">
    <subcellularLocation>
        <location evidence="1">Mitochondrion inner membrane</location>
        <topology evidence="1">Single-pass membrane protein</topology>
    </subcellularLocation>
</comment>
<dbReference type="EMBL" id="MCFI01000008">
    <property type="protein sequence ID" value="ORY83150.1"/>
    <property type="molecule type" value="Genomic_DNA"/>
</dbReference>
<sequence length="388" mass="43722">MSGSEAATAAKPGMPKPKVPEGNPAFNMMGLPKIRNWRLPSRNWCIFWAVVGTFAGSVTYDRFEKKKVLRRYTSMVSHLANEPLQPLQMPRKVRVFLGAPPGDGLYVARDAFDEYVKPIFYAAAVDYELVEGRMQGDIRHKTAQSIRDRRLGVDGMTDLQRQSKQQLEWNNEGGDLILGRHTFKEYIRGLHEGYLGPVEEPAEVHAIMNPEFPDQGAASPTEELEPGQELLTDAQKEEQIKAIKDKIPSSPPSYLLPNAYANAPDPVIDKPVVHSFVPLQHLLGFLNTPWRIWRFVHRRDLAESMCSATAATVLGLHSRPLTREDLSINEADELDWPKKNREKTDGVWVEDIAVDDRVMAHLARYELDVEEAERLASEAAARYAAESI</sequence>
<name>A0A1Y2FGT8_PROLT</name>
<dbReference type="GeneID" id="63788743"/>
<dbReference type="Pfam" id="PF11711">
    <property type="entry name" value="Tim54"/>
    <property type="match status" value="1"/>
</dbReference>
<keyword evidence="9" id="KW-0811">Translocation</keyword>
<evidence type="ECO:0000256" key="10">
    <source>
        <dbReference type="ARBA" id="ARBA00023128"/>
    </source>
</evidence>
<keyword evidence="7" id="KW-0653">Protein transport</keyword>
<dbReference type="OrthoDB" id="5598305at2759"/>
<evidence type="ECO:0000256" key="11">
    <source>
        <dbReference type="ARBA" id="ARBA00023136"/>
    </source>
</evidence>
<keyword evidence="8" id="KW-1133">Transmembrane helix</keyword>
<accession>A0A1Y2FGT8</accession>
<evidence type="ECO:0000256" key="3">
    <source>
        <dbReference type="ARBA" id="ARBA00020796"/>
    </source>
</evidence>
<dbReference type="STRING" id="56484.A0A1Y2FGT8"/>
<evidence type="ECO:0000256" key="7">
    <source>
        <dbReference type="ARBA" id="ARBA00022927"/>
    </source>
</evidence>
<evidence type="ECO:0000256" key="8">
    <source>
        <dbReference type="ARBA" id="ARBA00022989"/>
    </source>
</evidence>
<comment type="caution">
    <text evidence="13">The sequence shown here is derived from an EMBL/GenBank/DDBJ whole genome shotgun (WGS) entry which is preliminary data.</text>
</comment>
<dbReference type="InterPro" id="IPR021056">
    <property type="entry name" value="Mt_import_IM_translocase_Tim54"/>
</dbReference>
<evidence type="ECO:0000256" key="5">
    <source>
        <dbReference type="ARBA" id="ARBA00022692"/>
    </source>
</evidence>
<dbReference type="RefSeq" id="XP_040725731.1">
    <property type="nucleotide sequence ID" value="XM_040872144.1"/>
</dbReference>
<evidence type="ECO:0000256" key="9">
    <source>
        <dbReference type="ARBA" id="ARBA00023010"/>
    </source>
</evidence>
<keyword evidence="14" id="KW-1185">Reference proteome</keyword>
<organism evidence="13 14">
    <name type="scientific">Protomyces lactucae-debilis</name>
    <dbReference type="NCBI Taxonomy" id="2754530"/>
    <lineage>
        <taxon>Eukaryota</taxon>
        <taxon>Fungi</taxon>
        <taxon>Dikarya</taxon>
        <taxon>Ascomycota</taxon>
        <taxon>Taphrinomycotina</taxon>
        <taxon>Taphrinomycetes</taxon>
        <taxon>Taphrinales</taxon>
        <taxon>Protomycetaceae</taxon>
        <taxon>Protomyces</taxon>
    </lineage>
</organism>
<evidence type="ECO:0000313" key="13">
    <source>
        <dbReference type="EMBL" id="ORY83150.1"/>
    </source>
</evidence>
<keyword evidence="10" id="KW-0496">Mitochondrion</keyword>
<keyword evidence="11" id="KW-0472">Membrane</keyword>
<dbReference type="Proteomes" id="UP000193685">
    <property type="component" value="Unassembled WGS sequence"/>
</dbReference>
<evidence type="ECO:0000256" key="2">
    <source>
        <dbReference type="ARBA" id="ARBA00006355"/>
    </source>
</evidence>
<gene>
    <name evidence="13" type="ORF">BCR37DRAFT_408512</name>
</gene>
<keyword evidence="5" id="KW-0812">Transmembrane</keyword>
<evidence type="ECO:0000256" key="12">
    <source>
        <dbReference type="SAM" id="MobiDB-lite"/>
    </source>
</evidence>
<dbReference type="AlphaFoldDB" id="A0A1Y2FGT8"/>
<reference evidence="13 14" key="1">
    <citation type="submission" date="2016-07" db="EMBL/GenBank/DDBJ databases">
        <title>Pervasive Adenine N6-methylation of Active Genes in Fungi.</title>
        <authorList>
            <consortium name="DOE Joint Genome Institute"/>
            <person name="Mondo S.J."/>
            <person name="Dannebaum R.O."/>
            <person name="Kuo R.C."/>
            <person name="Labutti K."/>
            <person name="Haridas S."/>
            <person name="Kuo A."/>
            <person name="Salamov A."/>
            <person name="Ahrendt S.R."/>
            <person name="Lipzen A."/>
            <person name="Sullivan W."/>
            <person name="Andreopoulos W.B."/>
            <person name="Clum A."/>
            <person name="Lindquist E."/>
            <person name="Daum C."/>
            <person name="Ramamoorthy G.K."/>
            <person name="Gryganskyi A."/>
            <person name="Culley D."/>
            <person name="Magnuson J.K."/>
            <person name="James T.Y."/>
            <person name="O'Malley M.A."/>
            <person name="Stajich J.E."/>
            <person name="Spatafora J.W."/>
            <person name="Visel A."/>
            <person name="Grigoriev I.V."/>
        </authorList>
    </citation>
    <scope>NUCLEOTIDE SEQUENCE [LARGE SCALE GENOMIC DNA]</scope>
    <source>
        <strain evidence="13 14">12-1054</strain>
    </source>
</reference>
<keyword evidence="4" id="KW-0813">Transport</keyword>
<evidence type="ECO:0000256" key="1">
    <source>
        <dbReference type="ARBA" id="ARBA00004434"/>
    </source>
</evidence>
<keyword evidence="6" id="KW-0999">Mitochondrion inner membrane</keyword>
<dbReference type="GO" id="GO:0015031">
    <property type="term" value="P:protein transport"/>
    <property type="evidence" value="ECO:0007669"/>
    <property type="project" value="UniProtKB-KW"/>
</dbReference>
<protein>
    <recommendedName>
        <fullName evidence="3">Mitochondrial import inner membrane translocase subunit TIM54</fullName>
    </recommendedName>
</protein>
<evidence type="ECO:0000313" key="14">
    <source>
        <dbReference type="Proteomes" id="UP000193685"/>
    </source>
</evidence>
<feature type="region of interest" description="Disordered" evidence="12">
    <location>
        <begin position="1"/>
        <end position="22"/>
    </location>
</feature>
<evidence type="ECO:0000256" key="6">
    <source>
        <dbReference type="ARBA" id="ARBA00022792"/>
    </source>
</evidence>
<comment type="similarity">
    <text evidence="2">Belongs to the TIM54 family.</text>
</comment>
<dbReference type="GO" id="GO:0005743">
    <property type="term" value="C:mitochondrial inner membrane"/>
    <property type="evidence" value="ECO:0007669"/>
    <property type="project" value="UniProtKB-SubCell"/>
</dbReference>
<evidence type="ECO:0000256" key="4">
    <source>
        <dbReference type="ARBA" id="ARBA00022448"/>
    </source>
</evidence>
<dbReference type="OMA" id="RNWMIFF"/>